<evidence type="ECO:0000313" key="2">
    <source>
        <dbReference type="EMBL" id="ODR42173.1"/>
    </source>
</evidence>
<proteinExistence type="predicted"/>
<dbReference type="Pfam" id="PF13443">
    <property type="entry name" value="HTH_26"/>
    <property type="match status" value="1"/>
</dbReference>
<dbReference type="InterPro" id="IPR001387">
    <property type="entry name" value="Cro/C1-type_HTH"/>
</dbReference>
<dbReference type="RefSeq" id="WP_069432301.1">
    <property type="nucleotide sequence ID" value="NZ_MEHA01000039.1"/>
</dbReference>
<sequence length="74" mass="8516">MHTNIREYINLCRVKRGNMTEAELARRTGQSPQNMNNKYKRNTFKISELEKVADAMGADLKISFIDKESGEPII</sequence>
<comment type="caution">
    <text evidence="2">The sequence shown here is derived from an EMBL/GenBank/DDBJ whole genome shotgun (WGS) entry which is preliminary data.</text>
</comment>
<gene>
    <name evidence="2" type="ORF">BEI59_32050</name>
</gene>
<organism evidence="2 3">
    <name type="scientific">Eisenbergiella tayi</name>
    <dbReference type="NCBI Taxonomy" id="1432052"/>
    <lineage>
        <taxon>Bacteria</taxon>
        <taxon>Bacillati</taxon>
        <taxon>Bacillota</taxon>
        <taxon>Clostridia</taxon>
        <taxon>Lachnospirales</taxon>
        <taxon>Lachnospiraceae</taxon>
        <taxon>Eisenbergiella</taxon>
    </lineage>
</organism>
<reference evidence="2 3" key="1">
    <citation type="submission" date="2016-08" db="EMBL/GenBank/DDBJ databases">
        <authorList>
            <person name="Seilhamer J.J."/>
        </authorList>
    </citation>
    <scope>NUCLEOTIDE SEQUENCE [LARGE SCALE GENOMIC DNA]</scope>
    <source>
        <strain evidence="2 3">NML150140-1</strain>
    </source>
</reference>
<dbReference type="Proteomes" id="UP000094271">
    <property type="component" value="Unassembled WGS sequence"/>
</dbReference>
<feature type="domain" description="HTH cro/C1-type" evidence="1">
    <location>
        <begin position="18"/>
        <end position="57"/>
    </location>
</feature>
<dbReference type="AlphaFoldDB" id="A0A1E3U7J6"/>
<evidence type="ECO:0000259" key="1">
    <source>
        <dbReference type="Pfam" id="PF13443"/>
    </source>
</evidence>
<dbReference type="InterPro" id="IPR010982">
    <property type="entry name" value="Lambda_DNA-bd_dom_sf"/>
</dbReference>
<evidence type="ECO:0000313" key="3">
    <source>
        <dbReference type="Proteomes" id="UP000094271"/>
    </source>
</evidence>
<name>A0A1E3U7J6_9FIRM</name>
<dbReference type="EMBL" id="MEHA01000039">
    <property type="protein sequence ID" value="ODR42173.1"/>
    <property type="molecule type" value="Genomic_DNA"/>
</dbReference>
<dbReference type="SUPFAM" id="SSF47413">
    <property type="entry name" value="lambda repressor-like DNA-binding domains"/>
    <property type="match status" value="1"/>
</dbReference>
<dbReference type="GO" id="GO:0003677">
    <property type="term" value="F:DNA binding"/>
    <property type="evidence" value="ECO:0007669"/>
    <property type="project" value="InterPro"/>
</dbReference>
<accession>A0A1E3U7J6</accession>
<dbReference type="OrthoDB" id="1653613at2"/>
<protein>
    <recommendedName>
        <fullName evidence="1">HTH cro/C1-type domain-containing protein</fullName>
    </recommendedName>
</protein>